<dbReference type="Proteomes" id="UP000095751">
    <property type="component" value="Unassembled WGS sequence"/>
</dbReference>
<dbReference type="AlphaFoldDB" id="A0A1E7FX57"/>
<protein>
    <submittedName>
        <fullName evidence="1">Uncharacterized protein</fullName>
    </submittedName>
</protein>
<dbReference type="OrthoDB" id="42069at2759"/>
<dbReference type="EMBL" id="KV784353">
    <property type="protein sequence ID" value="OEU22393.1"/>
    <property type="molecule type" value="Genomic_DNA"/>
</dbReference>
<gene>
    <name evidence="1" type="ORF">FRACYDRAFT_223427</name>
</gene>
<name>A0A1E7FX57_9STRA</name>
<evidence type="ECO:0000313" key="1">
    <source>
        <dbReference type="EMBL" id="OEU22393.1"/>
    </source>
</evidence>
<reference evidence="1 2" key="1">
    <citation type="submission" date="2016-09" db="EMBL/GenBank/DDBJ databases">
        <title>Extensive genetic diversity and differential bi-allelic expression allows diatom success in the polar Southern Ocean.</title>
        <authorList>
            <consortium name="DOE Joint Genome Institute"/>
            <person name="Mock T."/>
            <person name="Otillar R.P."/>
            <person name="Strauss J."/>
            <person name="Dupont C."/>
            <person name="Frickenhaus S."/>
            <person name="Maumus F."/>
            <person name="Mcmullan M."/>
            <person name="Sanges R."/>
            <person name="Schmutz J."/>
            <person name="Toseland A."/>
            <person name="Valas R."/>
            <person name="Veluchamy A."/>
            <person name="Ward B.J."/>
            <person name="Allen A."/>
            <person name="Barry K."/>
            <person name="Falciatore A."/>
            <person name="Ferrante M."/>
            <person name="Fortunato A.E."/>
            <person name="Gloeckner G."/>
            <person name="Gruber A."/>
            <person name="Hipkin R."/>
            <person name="Janech M."/>
            <person name="Kroth P."/>
            <person name="Leese F."/>
            <person name="Lindquist E."/>
            <person name="Lyon B.R."/>
            <person name="Martin J."/>
            <person name="Mayer C."/>
            <person name="Parker M."/>
            <person name="Quesneville H."/>
            <person name="Raymond J."/>
            <person name="Uhlig C."/>
            <person name="Valentin K.U."/>
            <person name="Worden A.Z."/>
            <person name="Armbrust E.V."/>
            <person name="Bowler C."/>
            <person name="Green B."/>
            <person name="Moulton V."/>
            <person name="Van Oosterhout C."/>
            <person name="Grigoriev I."/>
        </authorList>
    </citation>
    <scope>NUCLEOTIDE SEQUENCE [LARGE SCALE GENOMIC DNA]</scope>
    <source>
        <strain evidence="1 2">CCMP1102</strain>
    </source>
</reference>
<organism evidence="1 2">
    <name type="scientific">Fragilariopsis cylindrus CCMP1102</name>
    <dbReference type="NCBI Taxonomy" id="635003"/>
    <lineage>
        <taxon>Eukaryota</taxon>
        <taxon>Sar</taxon>
        <taxon>Stramenopiles</taxon>
        <taxon>Ochrophyta</taxon>
        <taxon>Bacillariophyta</taxon>
        <taxon>Bacillariophyceae</taxon>
        <taxon>Bacillariophycidae</taxon>
        <taxon>Bacillariales</taxon>
        <taxon>Bacillariaceae</taxon>
        <taxon>Fragilariopsis</taxon>
    </lineage>
</organism>
<proteinExistence type="predicted"/>
<dbReference type="InParanoid" id="A0A1E7FX57"/>
<accession>A0A1E7FX57</accession>
<dbReference type="KEGG" id="fcy:FRACYDRAFT_223427"/>
<evidence type="ECO:0000313" key="2">
    <source>
        <dbReference type="Proteomes" id="UP000095751"/>
    </source>
</evidence>
<sequence length="507" mass="57086">MEGALIQLNATNLTTSKLESMAILIYESMSISTRNYHSVQHVFDILDHDIRLKDNPIAILAACFHDCIYYHLDGGLTPVQADILKGSFKVEGGKNENDNSNNAITNGEEYQCIYKFFATDRREIKTDETDLLPMVESVFGYSPSQLINITNDGLNEYLSALVAVRQLQDHLPKEILVQIACCIEATIPFRHVDPDTGKTHMDRLYDTIKDTTRDYDLQISDEEIVISVQRACLLSNSDVGNFGSDDRLLFVDNTWSLLPETNESLRNEYVYSVEHFHVALFKMYGFLGHFLQPEMVFHEFRGVPDEKELNQLTKECSNNLAFAKMYVGAKLLAMSVVSALAVLTGGDAPISLFTGDLRPLERRSNKVVSIPTKNQNNCQVKQGKRSSVSDFLNITFCQTPSPPEDFLKKCNQVVYETLEGGRRSKVSFDTKRSPWAALLYAHIGDEALGRISKEHTLYPMTAERAWILLRALPSEPIHFIANSMAQQAISRGAKILHIVSKLEESND</sequence>
<keyword evidence="2" id="KW-1185">Reference proteome</keyword>